<dbReference type="InterPro" id="IPR035067">
    <property type="entry name" value="V-type_ATPase_csu/dsu"/>
</dbReference>
<dbReference type="InterPro" id="IPR036079">
    <property type="entry name" value="ATPase_csu/dsu_sf"/>
</dbReference>
<evidence type="ECO:0000256" key="9">
    <source>
        <dbReference type="ARBA" id="ARBA00030317"/>
    </source>
</evidence>
<dbReference type="GO" id="GO:0000329">
    <property type="term" value="C:fungal-type vacuole membrane"/>
    <property type="evidence" value="ECO:0007669"/>
    <property type="project" value="EnsemblFungi"/>
</dbReference>
<dbReference type="eggNOG" id="KOG2957">
    <property type="taxonomic scope" value="Eukaryota"/>
</dbReference>
<dbReference type="GO" id="GO:0046961">
    <property type="term" value="F:proton-transporting ATPase activity, rotational mechanism"/>
    <property type="evidence" value="ECO:0007669"/>
    <property type="project" value="EnsemblFungi"/>
</dbReference>
<dbReference type="InterPro" id="IPR002843">
    <property type="entry name" value="ATPase_V0-cplx_csu/dsu"/>
</dbReference>
<protein>
    <recommendedName>
        <fullName evidence="4">V-type proton ATPase subunit D</fullName>
    </recommendedName>
    <alternativeName>
        <fullName evidence="3">V-type proton ATPase subunit d</fullName>
    </alternativeName>
    <alternativeName>
        <fullName evidence="9 10">Vacuolar proton pump subunit D</fullName>
    </alternativeName>
</protein>
<reference evidence="14" key="2">
    <citation type="submission" date="2013-04" db="EMBL/GenBank/DDBJ databases">
        <title>Genomic mechanisms accounting for the adaptation to parasitism in nematode-trapping fungi.</title>
        <authorList>
            <person name="Ahren D.G."/>
        </authorList>
    </citation>
    <scope>NUCLEOTIDE SEQUENCE [LARGE SCALE GENOMIC DNA]</scope>
    <source>
        <strain evidence="14">CBS 200.50</strain>
    </source>
</reference>
<evidence type="ECO:0000256" key="2">
    <source>
        <dbReference type="ARBA" id="ARBA00006709"/>
    </source>
</evidence>
<comment type="subunit">
    <text evidence="8">V-ATPase is a heteromultimeric enzyme composed of a peripheral catalytic V1 complex (components A to H) attached to an integral membrane V0 proton pore complex (components: a, c, c', c'', d, e, f and VOA1).</text>
</comment>
<dbReference type="Gene3D" id="1.10.132.50">
    <property type="entry name" value="ATP synthase (C/AC39) subunit, domain 3"/>
    <property type="match status" value="1"/>
</dbReference>
<dbReference type="HOGENOM" id="CLU_545141_0_0_1"/>
<dbReference type="GO" id="GO:0006457">
    <property type="term" value="P:protein folding"/>
    <property type="evidence" value="ECO:0007669"/>
    <property type="project" value="InterPro"/>
</dbReference>
<dbReference type="SUPFAM" id="SSF50891">
    <property type="entry name" value="Cyclophilin-like"/>
    <property type="match status" value="1"/>
</dbReference>
<dbReference type="FunFam" id="1.20.1690.10:FF:000003">
    <property type="entry name" value="V-type proton ATPase subunit"/>
    <property type="match status" value="1"/>
</dbReference>
<comment type="caution">
    <text evidence="13">The sequence shown here is derived from an EMBL/GenBank/DDBJ whole genome shotgun (WGS) entry which is preliminary data.</text>
</comment>
<reference evidence="13 14" key="1">
    <citation type="journal article" date="2013" name="PLoS Genet.">
        <title>Genomic mechanisms accounting for the adaptation to parasitism in nematode-trapping fungi.</title>
        <authorList>
            <person name="Meerupati T."/>
            <person name="Andersson K.M."/>
            <person name="Friman E."/>
            <person name="Kumar D."/>
            <person name="Tunlid A."/>
            <person name="Ahren D."/>
        </authorList>
    </citation>
    <scope>NUCLEOTIDE SEQUENCE [LARGE SCALE GENOMIC DNA]</scope>
    <source>
        <strain evidence="13 14">CBS 200.50</strain>
    </source>
</reference>
<dbReference type="InterPro" id="IPR020892">
    <property type="entry name" value="Cyclophilin-type_PPIase_CS"/>
</dbReference>
<dbReference type="InterPro" id="IPR044911">
    <property type="entry name" value="V-type_ATPase_csu/dsu_dom_3"/>
</dbReference>
<evidence type="ECO:0000259" key="12">
    <source>
        <dbReference type="PROSITE" id="PS50072"/>
    </source>
</evidence>
<sequence>MEGLFFNVNSGYVEGIVRGYRNGLLTSSNYSNLTQCETLEDLKLQLTPSYGEQLANVASPFSTSTIAAKATEKLVQDFRYLRAQATGALAEFMDFLTYSYMIDNVALLITGTLHERDTKDLLERCHPLGFFEGLPALCVASNIDELYSIVLVETPLAPFFKNNLRSADLDDLNIEIVRNTLYKSYLEAFHKFCTTDPGLKGTPTAELMSDILGFEADRRAINITLNSFGTELSKSDRKKLYPEIGKLYPEGSLMLSRADDPEAVRLAVEIVGEYRSFFDQGGIGQSGSGIGVGNQKSLEDIFYQKEMELAKNTFTHHFTFAVVYAWLKLQEQLHTELGDLKIELFCEAVPKTTENFLALCASGYYDGCTFHRSIPSFILQTGDPSSNPGKSLGTPIYGAPFEDEIRPSLRHSSRGIVSMANSGKPNTNGTQFFITYAKHPHLDGKNTIFGKIIDGAEEGGTLEKFEKLQVDKKHRPLENIHVLNITIHANPLATRGIYST</sequence>
<keyword evidence="7" id="KW-0406">Ion transport</keyword>
<dbReference type="Pfam" id="PF01992">
    <property type="entry name" value="vATP-synt_AC39"/>
    <property type="match status" value="1"/>
</dbReference>
<evidence type="ECO:0000256" key="7">
    <source>
        <dbReference type="ARBA" id="ARBA00023065"/>
    </source>
</evidence>
<evidence type="ECO:0000256" key="6">
    <source>
        <dbReference type="ARBA" id="ARBA00022781"/>
    </source>
</evidence>
<dbReference type="GO" id="GO:0000220">
    <property type="term" value="C:vacuolar proton-transporting V-type ATPase, V0 domain"/>
    <property type="evidence" value="ECO:0007669"/>
    <property type="project" value="EnsemblFungi"/>
</dbReference>
<comment type="similarity">
    <text evidence="2">Belongs to the V-ATPase V0D/AC39 subunit family.</text>
</comment>
<comment type="function">
    <text evidence="11">Subunit of the V0 complex of vacuolar(H+)-ATPase (V-ATPase), a multisubunit enzyme composed of a peripheral complex (V1) that hydrolyzes ATP and a membrane integral complex (V0) that translocates protons. V-ATPase is responsible for acidifying and maintaining the pH of intracellular compartments. This subunit is a non-integral membrane component of the membrane pore domain and is required for proper assembly of the V0 sector. Might be involved in the regulated assembly of V1 subunits onto the membrane sector or alternatively may prevent the passage of protons through V0 pores.</text>
</comment>
<dbReference type="InterPro" id="IPR029000">
    <property type="entry name" value="Cyclophilin-like_dom_sf"/>
</dbReference>
<dbReference type="InterPro" id="IPR016727">
    <property type="entry name" value="ATPase_V0-cplx_dsu"/>
</dbReference>
<evidence type="ECO:0000256" key="4">
    <source>
        <dbReference type="ARBA" id="ARBA00013417"/>
    </source>
</evidence>
<dbReference type="AlphaFoldDB" id="S8AKI1"/>
<proteinExistence type="inferred from homology"/>
<evidence type="ECO:0000256" key="3">
    <source>
        <dbReference type="ARBA" id="ARBA00013354"/>
    </source>
</evidence>
<dbReference type="FunFam" id="1.20.1690.10:FF:000001">
    <property type="entry name" value="V-type proton ATPase subunit"/>
    <property type="match status" value="1"/>
</dbReference>
<evidence type="ECO:0000256" key="10">
    <source>
        <dbReference type="ARBA" id="ARBA00030340"/>
    </source>
</evidence>
<dbReference type="Proteomes" id="UP000015100">
    <property type="component" value="Unassembled WGS sequence"/>
</dbReference>
<keyword evidence="14" id="KW-1185">Reference proteome</keyword>
<organism evidence="13 14">
    <name type="scientific">Dactylellina haptotyla (strain CBS 200.50)</name>
    <name type="common">Nematode-trapping fungus</name>
    <name type="synonym">Monacrosporium haptotylum</name>
    <dbReference type="NCBI Taxonomy" id="1284197"/>
    <lineage>
        <taxon>Eukaryota</taxon>
        <taxon>Fungi</taxon>
        <taxon>Dikarya</taxon>
        <taxon>Ascomycota</taxon>
        <taxon>Pezizomycotina</taxon>
        <taxon>Orbiliomycetes</taxon>
        <taxon>Orbiliales</taxon>
        <taxon>Orbiliaceae</taxon>
        <taxon>Dactylellina</taxon>
    </lineage>
</organism>
<evidence type="ECO:0000256" key="5">
    <source>
        <dbReference type="ARBA" id="ARBA00022448"/>
    </source>
</evidence>
<dbReference type="eggNOG" id="KOG0884">
    <property type="taxonomic scope" value="Eukaryota"/>
</dbReference>
<dbReference type="Gene3D" id="2.40.100.10">
    <property type="entry name" value="Cyclophilin-like"/>
    <property type="match status" value="1"/>
</dbReference>
<evidence type="ECO:0000256" key="1">
    <source>
        <dbReference type="ARBA" id="ARBA00000971"/>
    </source>
</evidence>
<gene>
    <name evidence="13" type="ORF">H072_2562</name>
</gene>
<keyword evidence="5" id="KW-0813">Transport</keyword>
<dbReference type="OrthoDB" id="10250083at2759"/>
<dbReference type="PRINTS" id="PR00153">
    <property type="entry name" value="CSAPPISMRASE"/>
</dbReference>
<dbReference type="CDD" id="cd01928">
    <property type="entry name" value="Cyclophilin_PPIL3_like"/>
    <property type="match status" value="1"/>
</dbReference>
<feature type="domain" description="PPIase cyclophilin-type" evidence="12">
    <location>
        <begin position="334"/>
        <end position="487"/>
    </location>
</feature>
<dbReference type="PROSITE" id="PS00170">
    <property type="entry name" value="CSA_PPIASE_1"/>
    <property type="match status" value="1"/>
</dbReference>
<dbReference type="GO" id="GO:0003755">
    <property type="term" value="F:peptidyl-prolyl cis-trans isomerase activity"/>
    <property type="evidence" value="ECO:0007669"/>
    <property type="project" value="UniProtKB-EC"/>
</dbReference>
<dbReference type="STRING" id="1284197.S8AKI1"/>
<evidence type="ECO:0000313" key="13">
    <source>
        <dbReference type="EMBL" id="EPS43455.1"/>
    </source>
</evidence>
<dbReference type="SUPFAM" id="SSF103486">
    <property type="entry name" value="V-type ATP synthase subunit C"/>
    <property type="match status" value="1"/>
</dbReference>
<dbReference type="PROSITE" id="PS50072">
    <property type="entry name" value="CSA_PPIASE_2"/>
    <property type="match status" value="1"/>
</dbReference>
<comment type="catalytic activity">
    <reaction evidence="1">
        <text>[protein]-peptidylproline (omega=180) = [protein]-peptidylproline (omega=0)</text>
        <dbReference type="Rhea" id="RHEA:16237"/>
        <dbReference type="Rhea" id="RHEA-COMP:10747"/>
        <dbReference type="Rhea" id="RHEA-COMP:10748"/>
        <dbReference type="ChEBI" id="CHEBI:83833"/>
        <dbReference type="ChEBI" id="CHEBI:83834"/>
        <dbReference type="EC" id="5.2.1.8"/>
    </reaction>
</comment>
<dbReference type="Gene3D" id="1.20.1690.10">
    <property type="entry name" value="V-type ATP synthase subunit C domain"/>
    <property type="match status" value="2"/>
</dbReference>
<evidence type="ECO:0000256" key="11">
    <source>
        <dbReference type="ARBA" id="ARBA00059115"/>
    </source>
</evidence>
<dbReference type="Pfam" id="PF00160">
    <property type="entry name" value="Pro_isomerase"/>
    <property type="match status" value="1"/>
</dbReference>
<dbReference type="EMBL" id="AQGS01000076">
    <property type="protein sequence ID" value="EPS43455.1"/>
    <property type="molecule type" value="Genomic_DNA"/>
</dbReference>
<dbReference type="InterPro" id="IPR002130">
    <property type="entry name" value="Cyclophilin-type_PPIase_dom"/>
</dbReference>
<keyword evidence="6" id="KW-0375">Hydrogen ion transport</keyword>
<evidence type="ECO:0000256" key="8">
    <source>
        <dbReference type="ARBA" id="ARBA00029477"/>
    </source>
</evidence>
<evidence type="ECO:0000313" key="14">
    <source>
        <dbReference type="Proteomes" id="UP000015100"/>
    </source>
</evidence>
<dbReference type="PANTHER" id="PTHR11028">
    <property type="entry name" value="VACUOLAR ATP SYNTHASE SUBUNIT AC39"/>
    <property type="match status" value="1"/>
</dbReference>
<accession>S8AKI1</accession>
<name>S8AKI1_DACHA</name>
<dbReference type="GO" id="GO:0007034">
    <property type="term" value="P:vacuolar transport"/>
    <property type="evidence" value="ECO:0007669"/>
    <property type="project" value="EnsemblFungi"/>
</dbReference>